<keyword evidence="9" id="KW-1185">Reference proteome</keyword>
<dbReference type="GO" id="GO:0046872">
    <property type="term" value="F:metal ion binding"/>
    <property type="evidence" value="ECO:0007669"/>
    <property type="project" value="UniProtKB-KW"/>
</dbReference>
<dbReference type="STRING" id="947166.A0A1D1V5I2"/>
<accession>A0A1D1V5I2</accession>
<dbReference type="OrthoDB" id="10253113at2759"/>
<evidence type="ECO:0000256" key="4">
    <source>
        <dbReference type="ARBA" id="ARBA00023004"/>
    </source>
</evidence>
<sequence>MDGFSGTLRLTDLNDFMAPAQECIKPVTINRIPEKGRSIKITASGDYSEVDAKGQEKKLEKAAITLSDCLACSGCVTSAETVLIQQQSVDELLRVIRENLEVPADQRRIIVASVSLQSVASLARRYRLTMRQCQQKVSGYLRSLGVDRIYDLSAASALALTESQREFVDRARRNDPGSLPMLASACPGWICYAEKTHGSWVLPYINTTKSPQQIQGALIKKYLSRADHQNPGKYYHATLMMCYDKKLEASREDFYDDVLRSREVDCVVTSLEMEQMLEKKGVLLDQVCSSDFDLLPGLSTEFYNSGGGAGGYLENILRHAARELFQYEVGPVEYKTIRNQDFRETTVTINGELKLYFAAAYGFRNIQNIVQKLKRSKCPYGFVEIMACPSACLNGGGQIRAPDAAEAKVWLQDVQELFDSLEKTDAGSNIPWLDGLYRTLRDDPSTEPSKLLHTQYHSLENKGTALNIKW</sequence>
<proteinExistence type="inferred from homology"/>
<dbReference type="InterPro" id="IPR009016">
    <property type="entry name" value="Fe_hydrogenase"/>
</dbReference>
<evidence type="ECO:0000256" key="3">
    <source>
        <dbReference type="ARBA" id="ARBA00022723"/>
    </source>
</evidence>
<dbReference type="InterPro" id="IPR004108">
    <property type="entry name" value="Fe_hydrogenase_lsu_C"/>
</dbReference>
<evidence type="ECO:0000256" key="5">
    <source>
        <dbReference type="ARBA" id="ARBA00023014"/>
    </source>
</evidence>
<evidence type="ECO:0000256" key="1">
    <source>
        <dbReference type="ARBA" id="ARBA00006596"/>
    </source>
</evidence>
<evidence type="ECO:0000256" key="6">
    <source>
        <dbReference type="ARBA" id="ARBA00025700"/>
    </source>
</evidence>
<keyword evidence="2" id="KW-0004">4Fe-4S</keyword>
<feature type="domain" description="Iron hydrogenase large subunit C-terminal" evidence="7">
    <location>
        <begin position="109"/>
        <end position="396"/>
    </location>
</feature>
<comment type="caution">
    <text evidence="8">The sequence shown here is derived from an EMBL/GenBank/DDBJ whole genome shotgun (WGS) entry which is preliminary data.</text>
</comment>
<gene>
    <name evidence="8" type="primary">RvY_05888-1</name>
    <name evidence="8" type="synonym">RvY_05888.1</name>
    <name evidence="8" type="ORF">RvY_05888</name>
</gene>
<dbReference type="Proteomes" id="UP000186922">
    <property type="component" value="Unassembled WGS sequence"/>
</dbReference>
<evidence type="ECO:0000256" key="2">
    <source>
        <dbReference type="ARBA" id="ARBA00022485"/>
    </source>
</evidence>
<protein>
    <recommendedName>
        <fullName evidence="7">Iron hydrogenase large subunit C-terminal domain-containing protein</fullName>
    </recommendedName>
</protein>
<comment type="function">
    <text evidence="6">Component of the cytosolic iron-sulfur (Fe/S) protein assembly machinery. Required for maturation of extramitochondrial Fe/S proteins.</text>
</comment>
<evidence type="ECO:0000313" key="9">
    <source>
        <dbReference type="Proteomes" id="UP000186922"/>
    </source>
</evidence>
<dbReference type="PANTHER" id="PTHR11615">
    <property type="entry name" value="NITRATE, FORMATE, IRON DEHYDROGENASE"/>
    <property type="match status" value="1"/>
</dbReference>
<dbReference type="SUPFAM" id="SSF53920">
    <property type="entry name" value="Fe-only hydrogenase"/>
    <property type="match status" value="1"/>
</dbReference>
<dbReference type="InterPro" id="IPR050340">
    <property type="entry name" value="Cytosolic_Fe-S_CAF"/>
</dbReference>
<dbReference type="Pfam" id="PF02906">
    <property type="entry name" value="Fe_hyd_lg_C"/>
    <property type="match status" value="1"/>
</dbReference>
<evidence type="ECO:0000259" key="7">
    <source>
        <dbReference type="Pfam" id="PF02906"/>
    </source>
</evidence>
<dbReference type="Gene3D" id="3.40.950.10">
    <property type="entry name" value="Fe-only Hydrogenase (Larger Subunit), Chain L, domain 3"/>
    <property type="match status" value="1"/>
</dbReference>
<dbReference type="FunFam" id="3.30.70.20:FF:000042">
    <property type="entry name" value="Cytosolic Fe-S cluster assembly factor NAR1"/>
    <property type="match status" value="1"/>
</dbReference>
<comment type="similarity">
    <text evidence="1">Belongs to the NARF family.</text>
</comment>
<keyword evidence="3" id="KW-0479">Metal-binding</keyword>
<dbReference type="GO" id="GO:0051539">
    <property type="term" value="F:4 iron, 4 sulfur cluster binding"/>
    <property type="evidence" value="ECO:0007669"/>
    <property type="project" value="UniProtKB-KW"/>
</dbReference>
<keyword evidence="4" id="KW-0408">Iron</keyword>
<organism evidence="8 9">
    <name type="scientific">Ramazzottius varieornatus</name>
    <name type="common">Water bear</name>
    <name type="synonym">Tardigrade</name>
    <dbReference type="NCBI Taxonomy" id="947166"/>
    <lineage>
        <taxon>Eukaryota</taxon>
        <taxon>Metazoa</taxon>
        <taxon>Ecdysozoa</taxon>
        <taxon>Tardigrada</taxon>
        <taxon>Eutardigrada</taxon>
        <taxon>Parachela</taxon>
        <taxon>Hypsibioidea</taxon>
        <taxon>Ramazzottiidae</taxon>
        <taxon>Ramazzottius</taxon>
    </lineage>
</organism>
<keyword evidence="5" id="KW-0411">Iron-sulfur</keyword>
<dbReference type="EMBL" id="BDGG01000002">
    <property type="protein sequence ID" value="GAU94043.1"/>
    <property type="molecule type" value="Genomic_DNA"/>
</dbReference>
<name>A0A1D1V5I2_RAMVA</name>
<evidence type="ECO:0000313" key="8">
    <source>
        <dbReference type="EMBL" id="GAU94043.1"/>
    </source>
</evidence>
<dbReference type="Gene3D" id="3.40.50.1780">
    <property type="match status" value="1"/>
</dbReference>
<dbReference type="AlphaFoldDB" id="A0A1D1V5I2"/>
<reference evidence="8 9" key="1">
    <citation type="journal article" date="2016" name="Nat. Commun.">
        <title>Extremotolerant tardigrade genome and improved radiotolerance of human cultured cells by tardigrade-unique protein.</title>
        <authorList>
            <person name="Hashimoto T."/>
            <person name="Horikawa D.D."/>
            <person name="Saito Y."/>
            <person name="Kuwahara H."/>
            <person name="Kozuka-Hata H."/>
            <person name="Shin-I T."/>
            <person name="Minakuchi Y."/>
            <person name="Ohishi K."/>
            <person name="Motoyama A."/>
            <person name="Aizu T."/>
            <person name="Enomoto A."/>
            <person name="Kondo K."/>
            <person name="Tanaka S."/>
            <person name="Hara Y."/>
            <person name="Koshikawa S."/>
            <person name="Sagara H."/>
            <person name="Miura T."/>
            <person name="Yokobori S."/>
            <person name="Miyagawa K."/>
            <person name="Suzuki Y."/>
            <person name="Kubo T."/>
            <person name="Oyama M."/>
            <person name="Kohara Y."/>
            <person name="Fujiyama A."/>
            <person name="Arakawa K."/>
            <person name="Katayama T."/>
            <person name="Toyoda A."/>
            <person name="Kunieda T."/>
        </authorList>
    </citation>
    <scope>NUCLEOTIDE SEQUENCE [LARGE SCALE GENOMIC DNA]</scope>
    <source>
        <strain evidence="8 9">YOKOZUNA-1</strain>
    </source>
</reference>